<feature type="binding site" evidence="5">
    <location>
        <position position="131"/>
    </location>
    <ligand>
        <name>Mg(2+)</name>
        <dbReference type="ChEBI" id="CHEBI:18420"/>
    </ligand>
</feature>
<dbReference type="PANTHER" id="PTHR32308:SF10">
    <property type="entry name" value="CITRATE LYASE SUBUNIT BETA"/>
    <property type="match status" value="1"/>
</dbReference>
<evidence type="ECO:0000313" key="7">
    <source>
        <dbReference type="EMBL" id="QNM15940.1"/>
    </source>
</evidence>
<name>A0A7G9GYQ8_9FUSO</name>
<dbReference type="AlphaFoldDB" id="A0A7G9GYQ8"/>
<proteinExistence type="predicted"/>
<protein>
    <submittedName>
        <fullName evidence="7">HpcH/HpaI aldolase/citrate lyase family protein</fullName>
    </submittedName>
</protein>
<gene>
    <name evidence="7" type="ORF">H9Q81_03645</name>
</gene>
<feature type="binding site" evidence="5">
    <location>
        <position position="158"/>
    </location>
    <ligand>
        <name>Mg(2+)</name>
        <dbReference type="ChEBI" id="CHEBI:18420"/>
    </ligand>
</feature>
<feature type="binding site" evidence="4">
    <location>
        <position position="131"/>
    </location>
    <ligand>
        <name>substrate</name>
    </ligand>
</feature>
<dbReference type="GO" id="GO:0000287">
    <property type="term" value="F:magnesium ion binding"/>
    <property type="evidence" value="ECO:0007669"/>
    <property type="project" value="TreeGrafter"/>
</dbReference>
<dbReference type="InterPro" id="IPR040442">
    <property type="entry name" value="Pyrv_kinase-like_dom_sf"/>
</dbReference>
<dbReference type="GO" id="GO:0006107">
    <property type="term" value="P:oxaloacetate metabolic process"/>
    <property type="evidence" value="ECO:0007669"/>
    <property type="project" value="TreeGrafter"/>
</dbReference>
<dbReference type="InterPro" id="IPR005000">
    <property type="entry name" value="Aldolase/citrate-lyase_domain"/>
</dbReference>
<sequence length="293" mass="32096">MERRARRTMMFAPANNPKMLTMAHLYGPDCVLFDLEDAVKYAEKDAARDLLAEALKTIDYGDTEIFARINPLSTEFGKKDVETLVPAGLRNMRLAMCEYPEQVRELDELLTKIEKENGIEEGACKIQCSLETPIAIMNATAIATSSPRVVSISFGAEDFTRTLGAERTKAGTEIFTARSLVVMAAAIAGVDAIDTVWSDLDDEEGFKNEVKTAMQMGFAGKSCIHPSQIKLVHEIFTPTEEELQKSLEIVKAAEECDITKGGVITVNGKMVDIPVIAKAQKVVRLAKSAGMID</sequence>
<keyword evidence="8" id="KW-1185">Reference proteome</keyword>
<dbReference type="Gene3D" id="3.20.20.60">
    <property type="entry name" value="Phosphoenolpyruvate-binding domains"/>
    <property type="match status" value="1"/>
</dbReference>
<accession>A0A7G9GYQ8</accession>
<keyword evidence="3 5" id="KW-0460">Magnesium</keyword>
<dbReference type="InterPro" id="IPR011206">
    <property type="entry name" value="Citrate_lyase_beta/mcl1/mcl2"/>
</dbReference>
<keyword evidence="7" id="KW-0456">Lyase</keyword>
<feature type="domain" description="HpcH/HpaI aldolase/citrate lyase" evidence="6">
    <location>
        <begin position="7"/>
        <end position="226"/>
    </location>
</feature>
<comment type="cofactor">
    <cofactor evidence="1">
        <name>Mg(2+)</name>
        <dbReference type="ChEBI" id="CHEBI:18420"/>
    </cofactor>
</comment>
<dbReference type="Pfam" id="PF03328">
    <property type="entry name" value="HpcH_HpaI"/>
    <property type="match status" value="1"/>
</dbReference>
<dbReference type="EMBL" id="CP060637">
    <property type="protein sequence ID" value="QNM15940.1"/>
    <property type="molecule type" value="Genomic_DNA"/>
</dbReference>
<dbReference type="InterPro" id="IPR015813">
    <property type="entry name" value="Pyrv/PenolPyrv_kinase-like_dom"/>
</dbReference>
<organism evidence="7 8">
    <name type="scientific">Fusobacterium hominis</name>
    <dbReference type="NCBI Taxonomy" id="2764326"/>
    <lineage>
        <taxon>Bacteria</taxon>
        <taxon>Fusobacteriati</taxon>
        <taxon>Fusobacteriota</taxon>
        <taxon>Fusobacteriia</taxon>
        <taxon>Fusobacteriales</taxon>
        <taxon>Fusobacteriaceae</taxon>
        <taxon>Fusobacterium</taxon>
    </lineage>
</organism>
<dbReference type="KEGG" id="fho:H9Q81_03645"/>
<dbReference type="PIRSF" id="PIRSF015582">
    <property type="entry name" value="Cit_lyase_B"/>
    <property type="match status" value="1"/>
</dbReference>
<feature type="binding site" evidence="4">
    <location>
        <position position="68"/>
    </location>
    <ligand>
        <name>substrate</name>
    </ligand>
</feature>
<evidence type="ECO:0000256" key="4">
    <source>
        <dbReference type="PIRSR" id="PIRSR015582-1"/>
    </source>
</evidence>
<dbReference type="GO" id="GO:0016829">
    <property type="term" value="F:lyase activity"/>
    <property type="evidence" value="ECO:0007669"/>
    <property type="project" value="UniProtKB-KW"/>
</dbReference>
<dbReference type="Proteomes" id="UP000515913">
    <property type="component" value="Chromosome"/>
</dbReference>
<evidence type="ECO:0000259" key="6">
    <source>
        <dbReference type="Pfam" id="PF03328"/>
    </source>
</evidence>
<dbReference type="RefSeq" id="WP_101474737.1">
    <property type="nucleotide sequence ID" value="NZ_CP060637.1"/>
</dbReference>
<keyword evidence="2 5" id="KW-0479">Metal-binding</keyword>
<evidence type="ECO:0000256" key="5">
    <source>
        <dbReference type="PIRSR" id="PIRSR015582-2"/>
    </source>
</evidence>
<evidence type="ECO:0000256" key="1">
    <source>
        <dbReference type="ARBA" id="ARBA00001946"/>
    </source>
</evidence>
<evidence type="ECO:0000313" key="8">
    <source>
        <dbReference type="Proteomes" id="UP000515913"/>
    </source>
</evidence>
<dbReference type="SUPFAM" id="SSF51621">
    <property type="entry name" value="Phosphoenolpyruvate/pyruvate domain"/>
    <property type="match status" value="1"/>
</dbReference>
<evidence type="ECO:0000256" key="3">
    <source>
        <dbReference type="ARBA" id="ARBA00022842"/>
    </source>
</evidence>
<reference evidence="7 8" key="1">
    <citation type="submission" date="2020-08" db="EMBL/GenBank/DDBJ databases">
        <authorList>
            <person name="Liu C."/>
            <person name="Sun Q."/>
        </authorList>
    </citation>
    <scope>NUCLEOTIDE SEQUENCE [LARGE SCALE GENOMIC DNA]</scope>
    <source>
        <strain evidence="7 8">NSJ-57</strain>
    </source>
</reference>
<evidence type="ECO:0000256" key="2">
    <source>
        <dbReference type="ARBA" id="ARBA00022723"/>
    </source>
</evidence>
<dbReference type="PANTHER" id="PTHR32308">
    <property type="entry name" value="LYASE BETA SUBUNIT, PUTATIVE (AFU_ORTHOLOGUE AFUA_4G13030)-RELATED"/>
    <property type="match status" value="1"/>
</dbReference>